<comment type="caution">
    <text evidence="2">The sequence shown here is derived from an EMBL/GenBank/DDBJ whole genome shotgun (WGS) entry which is preliminary data.</text>
</comment>
<sequence length="309" mass="35884">MVAGILGEKRVYLFRLSGYIPGRKNKEKIFLDRTSPDIFAEAFTSCVAGKDIFLEGREQGKYLLDRSPDILAEAFTSCAQESFLSPIWSSPETLTDSVVSVETQTSHGGQNKTYCPKRKKHLTSVQIKLQSDFEAIPPVKGLFKSNAVTMHFPNDPHKRYIHPNKRNKNKKQKKKVLDYFSSFLSPSGVLPILCRFCRFCRDRKDPGWTKQTYSPKRKKRQCTSFLYFSSTFFYPFLYGVPFFFIPFWFAFFSFLTKGSLDILELTSVQIKLQSDFQPFHREGLFKSNSVTMHFPNDPHKRYIHPEQKK</sequence>
<feature type="transmembrane region" description="Helical" evidence="1">
    <location>
        <begin position="225"/>
        <end position="251"/>
    </location>
</feature>
<evidence type="ECO:0000313" key="3">
    <source>
        <dbReference type="Proteomes" id="UP001054945"/>
    </source>
</evidence>
<evidence type="ECO:0000313" key="2">
    <source>
        <dbReference type="EMBL" id="GIY58873.1"/>
    </source>
</evidence>
<proteinExistence type="predicted"/>
<dbReference type="Proteomes" id="UP001054945">
    <property type="component" value="Unassembled WGS sequence"/>
</dbReference>
<dbReference type="AlphaFoldDB" id="A0AAV4UM46"/>
<accession>A0AAV4UM46</accession>
<name>A0AAV4UM46_CAEEX</name>
<keyword evidence="1" id="KW-1133">Transmembrane helix</keyword>
<keyword evidence="1" id="KW-0472">Membrane</keyword>
<organism evidence="2 3">
    <name type="scientific">Caerostris extrusa</name>
    <name type="common">Bark spider</name>
    <name type="synonym">Caerostris bankana</name>
    <dbReference type="NCBI Taxonomy" id="172846"/>
    <lineage>
        <taxon>Eukaryota</taxon>
        <taxon>Metazoa</taxon>
        <taxon>Ecdysozoa</taxon>
        <taxon>Arthropoda</taxon>
        <taxon>Chelicerata</taxon>
        <taxon>Arachnida</taxon>
        <taxon>Araneae</taxon>
        <taxon>Araneomorphae</taxon>
        <taxon>Entelegynae</taxon>
        <taxon>Araneoidea</taxon>
        <taxon>Araneidae</taxon>
        <taxon>Caerostris</taxon>
    </lineage>
</organism>
<gene>
    <name evidence="2" type="ORF">CEXT_36731</name>
</gene>
<keyword evidence="3" id="KW-1185">Reference proteome</keyword>
<protein>
    <submittedName>
        <fullName evidence="2">Uncharacterized protein</fullName>
    </submittedName>
</protein>
<reference evidence="2 3" key="1">
    <citation type="submission" date="2021-06" db="EMBL/GenBank/DDBJ databases">
        <title>Caerostris extrusa draft genome.</title>
        <authorList>
            <person name="Kono N."/>
            <person name="Arakawa K."/>
        </authorList>
    </citation>
    <scope>NUCLEOTIDE SEQUENCE [LARGE SCALE GENOMIC DNA]</scope>
</reference>
<dbReference type="EMBL" id="BPLR01013122">
    <property type="protein sequence ID" value="GIY58873.1"/>
    <property type="molecule type" value="Genomic_DNA"/>
</dbReference>
<keyword evidence="1" id="KW-0812">Transmembrane</keyword>
<evidence type="ECO:0000256" key="1">
    <source>
        <dbReference type="SAM" id="Phobius"/>
    </source>
</evidence>